<gene>
    <name evidence="2" type="ORF">NCTC12961_01665</name>
</gene>
<evidence type="ECO:0000313" key="2">
    <source>
        <dbReference type="EMBL" id="SQI34342.1"/>
    </source>
</evidence>
<keyword evidence="2" id="KW-0808">Transferase</keyword>
<keyword evidence="2" id="KW-0695">RNA-directed DNA polymerase</keyword>
<organism evidence="2 3">
    <name type="scientific">Serratia plymuthica</name>
    <dbReference type="NCBI Taxonomy" id="82996"/>
    <lineage>
        <taxon>Bacteria</taxon>
        <taxon>Pseudomonadati</taxon>
        <taxon>Pseudomonadota</taxon>
        <taxon>Gammaproteobacteria</taxon>
        <taxon>Enterobacterales</taxon>
        <taxon>Yersiniaceae</taxon>
        <taxon>Serratia</taxon>
    </lineage>
</organism>
<dbReference type="AlphaFoldDB" id="A0A2X4UIH9"/>
<evidence type="ECO:0000313" key="3">
    <source>
        <dbReference type="Proteomes" id="UP000248897"/>
    </source>
</evidence>
<name>A0A2X4UIH9_SERPL</name>
<protein>
    <submittedName>
        <fullName evidence="2">Retron-type reverse transcriptase</fullName>
    </submittedName>
</protein>
<dbReference type="Pfam" id="PF00078">
    <property type="entry name" value="RVT_1"/>
    <property type="match status" value="1"/>
</dbReference>
<dbReference type="PROSITE" id="PS50878">
    <property type="entry name" value="RT_POL"/>
    <property type="match status" value="1"/>
</dbReference>
<reference evidence="2 3" key="1">
    <citation type="submission" date="2018-06" db="EMBL/GenBank/DDBJ databases">
        <authorList>
            <consortium name="Pathogen Informatics"/>
            <person name="Doyle S."/>
        </authorList>
    </citation>
    <scope>NUCLEOTIDE SEQUENCE [LARGE SCALE GENOMIC DNA]</scope>
    <source>
        <strain evidence="2 3">NCTC12961</strain>
    </source>
</reference>
<keyword evidence="2" id="KW-0548">Nucleotidyltransferase</keyword>
<feature type="domain" description="Reverse transcriptase" evidence="1">
    <location>
        <begin position="1"/>
        <end position="117"/>
    </location>
</feature>
<evidence type="ECO:0000259" key="1">
    <source>
        <dbReference type="PROSITE" id="PS50878"/>
    </source>
</evidence>
<dbReference type="SUPFAM" id="SSF56672">
    <property type="entry name" value="DNA/RNA polymerases"/>
    <property type="match status" value="1"/>
</dbReference>
<dbReference type="Gene3D" id="3.30.70.270">
    <property type="match status" value="1"/>
</dbReference>
<dbReference type="InterPro" id="IPR043128">
    <property type="entry name" value="Rev_trsase/Diguanyl_cyclase"/>
</dbReference>
<dbReference type="InterPro" id="IPR043502">
    <property type="entry name" value="DNA/RNA_pol_sf"/>
</dbReference>
<dbReference type="Proteomes" id="UP000248897">
    <property type="component" value="Chromosome 1"/>
</dbReference>
<dbReference type="EMBL" id="LS483469">
    <property type="protein sequence ID" value="SQI34342.1"/>
    <property type="molecule type" value="Genomic_DNA"/>
</dbReference>
<proteinExistence type="predicted"/>
<accession>A0A2X4UIH9</accession>
<sequence>MADPVLFDVIQQYVHYSVEDGGEFYTPQNGICRGCALSPLIGGSLLHHVDNYFNAQEGVWYARYMDDFLLFTRTRWQLRRCVKRLHEFFDLGGFETHPDKTQLGRIAQGFDWLGVWFTPTGSTIAPRALENHRARRARLYEQARRQGLSSTETELRVRTYDARWAIWAERILGHPLDDT</sequence>
<dbReference type="STRING" id="82996.ADP72_04195"/>
<dbReference type="InterPro" id="IPR000477">
    <property type="entry name" value="RT_dom"/>
</dbReference>
<dbReference type="GO" id="GO:0003964">
    <property type="term" value="F:RNA-directed DNA polymerase activity"/>
    <property type="evidence" value="ECO:0007669"/>
    <property type="project" value="UniProtKB-KW"/>
</dbReference>